<gene>
    <name evidence="1" type="ORF">EVAR_14994_1</name>
</gene>
<dbReference type="Proteomes" id="UP000299102">
    <property type="component" value="Unassembled WGS sequence"/>
</dbReference>
<keyword evidence="2" id="KW-1185">Reference proteome</keyword>
<protein>
    <submittedName>
        <fullName evidence="1">Uncharacterized protein</fullName>
    </submittedName>
</protein>
<proteinExistence type="predicted"/>
<dbReference type="EMBL" id="BGZK01000750">
    <property type="protein sequence ID" value="GBP58993.1"/>
    <property type="molecule type" value="Genomic_DNA"/>
</dbReference>
<sequence length="172" mass="19455">MALSSDVHAPAFNATKHQDMIERHKQSHLITKLHRIASKEIVKTFGSRGTFESRIPHRLKTSEKSVNNTCRRRPRVGVRRGTLQTRSFRPTYLLFSLRRHRLNNIDVQELRDVVDGQVTGEKKMFMEIKSSTYGATGVGASCIAILSRMYVVSFSVLAADLATSSAMFYALR</sequence>
<dbReference type="AlphaFoldDB" id="A0A4C1X747"/>
<comment type="caution">
    <text evidence="1">The sequence shown here is derived from an EMBL/GenBank/DDBJ whole genome shotgun (WGS) entry which is preliminary data.</text>
</comment>
<evidence type="ECO:0000313" key="2">
    <source>
        <dbReference type="Proteomes" id="UP000299102"/>
    </source>
</evidence>
<reference evidence="1 2" key="1">
    <citation type="journal article" date="2019" name="Commun. Biol.">
        <title>The bagworm genome reveals a unique fibroin gene that provides high tensile strength.</title>
        <authorList>
            <person name="Kono N."/>
            <person name="Nakamura H."/>
            <person name="Ohtoshi R."/>
            <person name="Tomita M."/>
            <person name="Numata K."/>
            <person name="Arakawa K."/>
        </authorList>
    </citation>
    <scope>NUCLEOTIDE SEQUENCE [LARGE SCALE GENOMIC DNA]</scope>
</reference>
<name>A0A4C1X747_EUMVA</name>
<evidence type="ECO:0000313" key="1">
    <source>
        <dbReference type="EMBL" id="GBP58993.1"/>
    </source>
</evidence>
<organism evidence="1 2">
    <name type="scientific">Eumeta variegata</name>
    <name type="common">Bagworm moth</name>
    <name type="synonym">Eumeta japonica</name>
    <dbReference type="NCBI Taxonomy" id="151549"/>
    <lineage>
        <taxon>Eukaryota</taxon>
        <taxon>Metazoa</taxon>
        <taxon>Ecdysozoa</taxon>
        <taxon>Arthropoda</taxon>
        <taxon>Hexapoda</taxon>
        <taxon>Insecta</taxon>
        <taxon>Pterygota</taxon>
        <taxon>Neoptera</taxon>
        <taxon>Endopterygota</taxon>
        <taxon>Lepidoptera</taxon>
        <taxon>Glossata</taxon>
        <taxon>Ditrysia</taxon>
        <taxon>Tineoidea</taxon>
        <taxon>Psychidae</taxon>
        <taxon>Oiketicinae</taxon>
        <taxon>Eumeta</taxon>
    </lineage>
</organism>
<accession>A0A4C1X747</accession>